<name>A0A0F9NRU2_9ZZZZ</name>
<sequence length="409" mass="46534">MGSSKTRPIFWISGNYYDCQRSWHNIVSMVKDPRITVLHCGYPSQDDSTDTAGSIIRLLRGKDIFNTRPHIIKVKGIPPPYNDKDTGYKLLPYYLKYVNNNKILVIDGPIGYYSKPPSKRFNSVKTSKFYKAIKQEGKVLEHPTEARNSSEAVKWFTEVCESFGVKIERPAALLVVEMKGRDLDSLYSVALTIKDYKKIIVKEDIEDICVSVFQKTVWDLITAIDSQDYESAIVHLQRFYQEPVTEHEFFGSVMQLLGALHYHFQILLLLKDGGQSSLSYKQVEKILTPLRQSTKECDAKLKDGVCSKCGWKGNGENCSNKWHKPLYTPQAIAMTVKNAGIGRILQLSRGNIYLRFADIEKVRLLTRTQFSNNVPGIRMCLDTLIMVLCGRCSDKEINLARGILKTQVV</sequence>
<dbReference type="EMBL" id="LAZR01006515">
    <property type="protein sequence ID" value="KKM91565.1"/>
    <property type="molecule type" value="Genomic_DNA"/>
</dbReference>
<gene>
    <name evidence="1" type="ORF">LCGC14_1227250</name>
</gene>
<organism evidence="1">
    <name type="scientific">marine sediment metagenome</name>
    <dbReference type="NCBI Taxonomy" id="412755"/>
    <lineage>
        <taxon>unclassified sequences</taxon>
        <taxon>metagenomes</taxon>
        <taxon>ecological metagenomes</taxon>
    </lineage>
</organism>
<protein>
    <submittedName>
        <fullName evidence="1">Uncharacterized protein</fullName>
    </submittedName>
</protein>
<reference evidence="1" key="1">
    <citation type="journal article" date="2015" name="Nature">
        <title>Complex archaea that bridge the gap between prokaryotes and eukaryotes.</title>
        <authorList>
            <person name="Spang A."/>
            <person name="Saw J.H."/>
            <person name="Jorgensen S.L."/>
            <person name="Zaremba-Niedzwiedzka K."/>
            <person name="Martijn J."/>
            <person name="Lind A.E."/>
            <person name="van Eijk R."/>
            <person name="Schleper C."/>
            <person name="Guy L."/>
            <person name="Ettema T.J."/>
        </authorList>
    </citation>
    <scope>NUCLEOTIDE SEQUENCE</scope>
</reference>
<evidence type="ECO:0000313" key="1">
    <source>
        <dbReference type="EMBL" id="KKM91565.1"/>
    </source>
</evidence>
<dbReference type="AlphaFoldDB" id="A0A0F9NRU2"/>
<comment type="caution">
    <text evidence="1">The sequence shown here is derived from an EMBL/GenBank/DDBJ whole genome shotgun (WGS) entry which is preliminary data.</text>
</comment>
<accession>A0A0F9NRU2</accession>
<proteinExistence type="predicted"/>